<feature type="transmembrane region" description="Helical" evidence="1">
    <location>
        <begin position="7"/>
        <end position="25"/>
    </location>
</feature>
<feature type="transmembrane region" description="Helical" evidence="1">
    <location>
        <begin position="182"/>
        <end position="200"/>
    </location>
</feature>
<organism evidence="2 3">
    <name type="scientific">Tubulinosema ratisbonensis</name>
    <dbReference type="NCBI Taxonomy" id="291195"/>
    <lineage>
        <taxon>Eukaryota</taxon>
        <taxon>Fungi</taxon>
        <taxon>Fungi incertae sedis</taxon>
        <taxon>Microsporidia</taxon>
        <taxon>Tubulinosematoidea</taxon>
        <taxon>Tubulinosematidae</taxon>
        <taxon>Tubulinosema</taxon>
    </lineage>
</organism>
<evidence type="ECO:0008006" key="4">
    <source>
        <dbReference type="Google" id="ProtNLM"/>
    </source>
</evidence>
<keyword evidence="1" id="KW-0812">Transmembrane</keyword>
<dbReference type="Proteomes" id="UP000282876">
    <property type="component" value="Unassembled WGS sequence"/>
</dbReference>
<dbReference type="VEuPathDB" id="MicrosporidiaDB:TUBRATIS_001770"/>
<dbReference type="AlphaFoldDB" id="A0A437AQ13"/>
<comment type="caution">
    <text evidence="2">The sequence shown here is derived from an EMBL/GenBank/DDBJ whole genome shotgun (WGS) entry which is preliminary data.</text>
</comment>
<feature type="transmembrane region" description="Helical" evidence="1">
    <location>
        <begin position="73"/>
        <end position="95"/>
    </location>
</feature>
<feature type="transmembrane region" description="Helical" evidence="1">
    <location>
        <begin position="283"/>
        <end position="304"/>
    </location>
</feature>
<name>A0A437AQ13_9MICR</name>
<keyword evidence="1" id="KW-0472">Membrane</keyword>
<evidence type="ECO:0000313" key="3">
    <source>
        <dbReference type="Proteomes" id="UP000282876"/>
    </source>
</evidence>
<feature type="transmembrane region" description="Helical" evidence="1">
    <location>
        <begin position="324"/>
        <end position="343"/>
    </location>
</feature>
<dbReference type="EMBL" id="RCSS01000053">
    <property type="protein sequence ID" value="RVD93294.1"/>
    <property type="molecule type" value="Genomic_DNA"/>
</dbReference>
<gene>
    <name evidence="2" type="ORF">TUBRATIS_001770</name>
</gene>
<keyword evidence="3" id="KW-1185">Reference proteome</keyword>
<sequence length="414" mass="48588">MARKNHLIGIILTSICMAYVAGYLYDFYWLSLVKKDPSKAFDKDVLESIIKNSYKNGFLEYINSVLFNQVKTFQWNITTHLIEILAISCFNLCFFNKKIRSKIFLIAQNIIVKVNDNESVYKNKTNALNLYFILFFSFTLIRLDRMLQNINVIYKSLIATTILFSINFAFQNRKSFKIRYFYLFYMIFAFFILRIVSSNINEENLSSEHKKVPDFLKGESLNVAKKYFKDEIYHITDPNTLNIKTLYSLFNHKLLFKGTRFEDFEEKVILSLIYHEAGHSHPLGFPLVYTGNFLFLILVVFAYLKVFSSLAKNIKEDDLTSETIIVFILGINLPVLLIFSNLFSRLISQCFEVWADYFSVKNCPSENLIEGLVIIDYLNDTPLFTPFIYSLFNCTHPSTFLRTKYINYFVSKFK</sequence>
<feature type="transmembrane region" description="Helical" evidence="1">
    <location>
        <begin position="152"/>
        <end position="170"/>
    </location>
</feature>
<feature type="transmembrane region" description="Helical" evidence="1">
    <location>
        <begin position="128"/>
        <end position="146"/>
    </location>
</feature>
<proteinExistence type="predicted"/>
<keyword evidence="1" id="KW-1133">Transmembrane helix</keyword>
<accession>A0A437AQ13</accession>
<protein>
    <recommendedName>
        <fullName evidence="4">Peptidase M48 domain-containing protein</fullName>
    </recommendedName>
</protein>
<evidence type="ECO:0000313" key="2">
    <source>
        <dbReference type="EMBL" id="RVD93294.1"/>
    </source>
</evidence>
<reference evidence="2 3" key="1">
    <citation type="submission" date="2018-10" db="EMBL/GenBank/DDBJ databases">
        <title>Draft genome sequence of the microsporidian Tubulinosema ratisbonensis.</title>
        <authorList>
            <person name="Polonais V."/>
            <person name="Peyretaillade E."/>
            <person name="Niehus S."/>
            <person name="Wawrzyniak I."/>
            <person name="Franchet A."/>
            <person name="Gaspin C."/>
            <person name="Reichstadt M."/>
            <person name="Belser C."/>
            <person name="Labadie K."/>
            <person name="Delbac F."/>
            <person name="Ferrandon D."/>
        </authorList>
    </citation>
    <scope>NUCLEOTIDE SEQUENCE [LARGE SCALE GENOMIC DNA]</scope>
    <source>
        <strain evidence="2 3">Franzen</strain>
    </source>
</reference>
<evidence type="ECO:0000256" key="1">
    <source>
        <dbReference type="SAM" id="Phobius"/>
    </source>
</evidence>